<dbReference type="PANTHER" id="PTHR10744:SF1">
    <property type="entry name" value="SMALL RIBOSOMAL SUBUNIT PROTEIN US17M"/>
    <property type="match status" value="1"/>
</dbReference>
<dbReference type="STRING" id="5486.A0A367Y334"/>
<dbReference type="GO" id="GO:0005840">
    <property type="term" value="C:ribosome"/>
    <property type="evidence" value="ECO:0007669"/>
    <property type="project" value="UniProtKB-KW"/>
</dbReference>
<dbReference type="InterPro" id="IPR000266">
    <property type="entry name" value="Ribosomal_uS17"/>
</dbReference>
<reference evidence="4 5" key="1">
    <citation type="submission" date="2018-06" db="EMBL/GenBank/DDBJ databases">
        <title>Whole genome sequencing of Candida tropicalis (genome annotated by CSBL at Korea University).</title>
        <authorList>
            <person name="Ahn J."/>
        </authorList>
    </citation>
    <scope>NUCLEOTIDE SEQUENCE [LARGE SCALE GENOMIC DNA]</scope>
    <source>
        <strain evidence="4 5">ATCC 20962</strain>
    </source>
</reference>
<organism evidence="4 5">
    <name type="scientific">Candida viswanathii</name>
    <dbReference type="NCBI Taxonomy" id="5486"/>
    <lineage>
        <taxon>Eukaryota</taxon>
        <taxon>Fungi</taxon>
        <taxon>Dikarya</taxon>
        <taxon>Ascomycota</taxon>
        <taxon>Saccharomycotina</taxon>
        <taxon>Pichiomycetes</taxon>
        <taxon>Debaryomycetaceae</taxon>
        <taxon>Candida/Lodderomyces clade</taxon>
        <taxon>Candida</taxon>
    </lineage>
</organism>
<evidence type="ECO:0000256" key="3">
    <source>
        <dbReference type="ARBA" id="ARBA00023274"/>
    </source>
</evidence>
<evidence type="ECO:0000256" key="2">
    <source>
        <dbReference type="ARBA" id="ARBA00022980"/>
    </source>
</evidence>
<dbReference type="CDD" id="cd00364">
    <property type="entry name" value="Ribosomal_uS17"/>
    <property type="match status" value="1"/>
</dbReference>
<dbReference type="Proteomes" id="UP000253472">
    <property type="component" value="Unassembled WGS sequence"/>
</dbReference>
<gene>
    <name evidence="4" type="primary">MRPS17</name>
    <name evidence="4" type="ORF">Cantr_07125</name>
</gene>
<accession>A0A367Y334</accession>
<evidence type="ECO:0000256" key="1">
    <source>
        <dbReference type="ARBA" id="ARBA00010254"/>
    </source>
</evidence>
<keyword evidence="2 4" id="KW-0689">Ribosomal protein</keyword>
<dbReference type="PANTHER" id="PTHR10744">
    <property type="entry name" value="40S RIBOSOMAL PROTEIN S11 FAMILY MEMBER"/>
    <property type="match status" value="1"/>
</dbReference>
<evidence type="ECO:0000313" key="4">
    <source>
        <dbReference type="EMBL" id="RCK59452.1"/>
    </source>
</evidence>
<keyword evidence="5" id="KW-1185">Reference proteome</keyword>
<comment type="similarity">
    <text evidence="1">Belongs to the universal ribosomal protein uS17 family.</text>
</comment>
<proteinExistence type="inferred from homology"/>
<dbReference type="AlphaFoldDB" id="A0A367Y334"/>
<dbReference type="Gene3D" id="2.40.50.140">
    <property type="entry name" value="Nucleic acid-binding proteins"/>
    <property type="match status" value="1"/>
</dbReference>
<dbReference type="OrthoDB" id="274752at2759"/>
<dbReference type="GO" id="GO:0005739">
    <property type="term" value="C:mitochondrion"/>
    <property type="evidence" value="ECO:0007669"/>
    <property type="project" value="TreeGrafter"/>
</dbReference>
<dbReference type="Pfam" id="PF00366">
    <property type="entry name" value="Ribosomal_S17"/>
    <property type="match status" value="1"/>
</dbReference>
<dbReference type="InterPro" id="IPR012340">
    <property type="entry name" value="NA-bd_OB-fold"/>
</dbReference>
<comment type="caution">
    <text evidence="4">The sequence shown here is derived from an EMBL/GenBank/DDBJ whole genome shotgun (WGS) entry which is preliminary data.</text>
</comment>
<dbReference type="GO" id="GO:1990904">
    <property type="term" value="C:ribonucleoprotein complex"/>
    <property type="evidence" value="ECO:0007669"/>
    <property type="project" value="UniProtKB-KW"/>
</dbReference>
<dbReference type="GO" id="GO:0003735">
    <property type="term" value="F:structural constituent of ribosome"/>
    <property type="evidence" value="ECO:0007669"/>
    <property type="project" value="InterPro"/>
</dbReference>
<keyword evidence="3" id="KW-0687">Ribonucleoprotein</keyword>
<evidence type="ECO:0000313" key="5">
    <source>
        <dbReference type="Proteomes" id="UP000253472"/>
    </source>
</evidence>
<dbReference type="EMBL" id="QLNQ01000027">
    <property type="protein sequence ID" value="RCK59452.1"/>
    <property type="molecule type" value="Genomic_DNA"/>
</dbReference>
<dbReference type="GO" id="GO:0006412">
    <property type="term" value="P:translation"/>
    <property type="evidence" value="ECO:0007669"/>
    <property type="project" value="InterPro"/>
</dbReference>
<sequence length="245" mass="28723">MARQNLIGIVINQGKLNKTVKVRVQGREFDKRVGKEVLKRKDFLVHDEKNLCREGDLVRIESTPKISTRKRFAVAEIKSNWGHQVQSFELMAKKRLATDAKQHKQEEKKVSENLSKILTQLQDFKSMDRLAWMAVNKGDEKKANLIKEMNAISKKYKITSWPTTTPLKNLDLQKPKFANEKEKRLFYIDRILDEVMRHSEHKDWRNSIISQRTKQELSAVPMRTKKNILRKYILNVKNTCPVSLP</sequence>
<dbReference type="SUPFAM" id="SSF50249">
    <property type="entry name" value="Nucleic acid-binding proteins"/>
    <property type="match status" value="1"/>
</dbReference>
<name>A0A367Y334_9ASCO</name>
<protein>
    <submittedName>
        <fullName evidence="4">37S ribosomal protein S17, mitochondrial</fullName>
    </submittedName>
</protein>